<evidence type="ECO:0000256" key="1">
    <source>
        <dbReference type="SAM" id="MobiDB-lite"/>
    </source>
</evidence>
<dbReference type="OrthoDB" id="5115608at2"/>
<evidence type="ECO:0000313" key="4">
    <source>
        <dbReference type="Proteomes" id="UP000253508"/>
    </source>
</evidence>
<protein>
    <submittedName>
        <fullName evidence="3">Uncharacterized protein</fullName>
    </submittedName>
</protein>
<name>A0A367YAB1_9MICO</name>
<organism evidence="3 4">
    <name type="scientific">Microbacterium sorbitolivorans</name>
    <dbReference type="NCBI Taxonomy" id="1867410"/>
    <lineage>
        <taxon>Bacteria</taxon>
        <taxon>Bacillati</taxon>
        <taxon>Actinomycetota</taxon>
        <taxon>Actinomycetes</taxon>
        <taxon>Micrococcales</taxon>
        <taxon>Microbacteriaceae</taxon>
        <taxon>Microbacterium</taxon>
    </lineage>
</organism>
<feature type="region of interest" description="Disordered" evidence="1">
    <location>
        <begin position="22"/>
        <end position="41"/>
    </location>
</feature>
<feature type="compositionally biased region" description="Low complexity" evidence="1">
    <location>
        <begin position="22"/>
        <end position="38"/>
    </location>
</feature>
<gene>
    <name evidence="3" type="ORF">DTO57_04965</name>
</gene>
<dbReference type="EMBL" id="QORO01000001">
    <property type="protein sequence ID" value="RCK61962.1"/>
    <property type="molecule type" value="Genomic_DNA"/>
</dbReference>
<feature type="chain" id="PRO_5039588986" evidence="2">
    <location>
        <begin position="26"/>
        <end position="304"/>
    </location>
</feature>
<dbReference type="PROSITE" id="PS51257">
    <property type="entry name" value="PROKAR_LIPOPROTEIN"/>
    <property type="match status" value="1"/>
</dbReference>
<evidence type="ECO:0000256" key="2">
    <source>
        <dbReference type="SAM" id="SignalP"/>
    </source>
</evidence>
<keyword evidence="4" id="KW-1185">Reference proteome</keyword>
<reference evidence="3 4" key="1">
    <citation type="submission" date="2018-07" db="EMBL/GenBank/DDBJ databases">
        <title>Microbacterium endoborsara sp. nov., a novel actinobacterium isolated from Borszczowia aralocaspica.</title>
        <authorList>
            <person name="An D."/>
        </authorList>
    </citation>
    <scope>NUCLEOTIDE SEQUENCE [LARGE SCALE GENOMIC DNA]</scope>
    <source>
        <strain evidence="3 4">C1.15228</strain>
    </source>
</reference>
<dbReference type="RefSeq" id="WP_114117063.1">
    <property type="nucleotide sequence ID" value="NZ_BMHU01000004.1"/>
</dbReference>
<feature type="signal peptide" evidence="2">
    <location>
        <begin position="1"/>
        <end position="25"/>
    </location>
</feature>
<keyword evidence="2" id="KW-0732">Signal</keyword>
<accession>A0A367YAB1</accession>
<sequence>MRVRSLSIPIVALTLLAAGCTSETAPDPAPTAEPTETPLSDPTTLAELQTYVQDTGIADTGIIAMTPGSATGVDVQLMWDELPSPDEQLAALSAVEGEAAGIVDDAELNAIALGSIAGASVFAGIITDENPGPEVLRAMVDTTADSPCATATLSHETYGDAPEARVTLDCRVEAADLIELAESYDAVTATRFDVDGVDNTVWEVSVDGWTTSDAFLRLDMGPIEGRQDLLVDLATMAEEHGVTRIQVTDGVTGFGLHGTADAAQSELCAAMRDRIMADGMAHAGVYLQLPEADGDDAWACYLTE</sequence>
<evidence type="ECO:0000313" key="3">
    <source>
        <dbReference type="EMBL" id="RCK61962.1"/>
    </source>
</evidence>
<dbReference type="AlphaFoldDB" id="A0A367YAB1"/>
<comment type="caution">
    <text evidence="3">The sequence shown here is derived from an EMBL/GenBank/DDBJ whole genome shotgun (WGS) entry which is preliminary data.</text>
</comment>
<dbReference type="Proteomes" id="UP000253508">
    <property type="component" value="Unassembled WGS sequence"/>
</dbReference>
<proteinExistence type="predicted"/>